<organism evidence="1">
    <name type="scientific">Anguilla anguilla</name>
    <name type="common">European freshwater eel</name>
    <name type="synonym">Muraena anguilla</name>
    <dbReference type="NCBI Taxonomy" id="7936"/>
    <lineage>
        <taxon>Eukaryota</taxon>
        <taxon>Metazoa</taxon>
        <taxon>Chordata</taxon>
        <taxon>Craniata</taxon>
        <taxon>Vertebrata</taxon>
        <taxon>Euteleostomi</taxon>
        <taxon>Actinopterygii</taxon>
        <taxon>Neopterygii</taxon>
        <taxon>Teleostei</taxon>
        <taxon>Anguilliformes</taxon>
        <taxon>Anguillidae</taxon>
        <taxon>Anguilla</taxon>
    </lineage>
</organism>
<protein>
    <submittedName>
        <fullName evidence="1">Uncharacterized protein</fullName>
    </submittedName>
</protein>
<evidence type="ECO:0000313" key="1">
    <source>
        <dbReference type="EMBL" id="JAH73487.1"/>
    </source>
</evidence>
<dbReference type="AlphaFoldDB" id="A0A0E9V628"/>
<dbReference type="EMBL" id="GBXM01035090">
    <property type="protein sequence ID" value="JAH73487.1"/>
    <property type="molecule type" value="Transcribed_RNA"/>
</dbReference>
<proteinExistence type="predicted"/>
<name>A0A0E9V628_ANGAN</name>
<reference evidence="1" key="1">
    <citation type="submission" date="2014-11" db="EMBL/GenBank/DDBJ databases">
        <authorList>
            <person name="Amaro Gonzalez C."/>
        </authorList>
    </citation>
    <scope>NUCLEOTIDE SEQUENCE</scope>
</reference>
<reference evidence="1" key="2">
    <citation type="journal article" date="2015" name="Fish Shellfish Immunol.">
        <title>Early steps in the European eel (Anguilla anguilla)-Vibrio vulnificus interaction in the gills: Role of the RtxA13 toxin.</title>
        <authorList>
            <person name="Callol A."/>
            <person name="Pajuelo D."/>
            <person name="Ebbesson L."/>
            <person name="Teles M."/>
            <person name="MacKenzie S."/>
            <person name="Amaro C."/>
        </authorList>
    </citation>
    <scope>NUCLEOTIDE SEQUENCE</scope>
</reference>
<sequence length="43" mass="5166">MKGKIWHKFHQWISFTLYIPNATCLGTIQAHIQLFVGQKRYFN</sequence>
<accession>A0A0E9V628</accession>